<gene>
    <name evidence="2" type="ORF">S01H4_60837</name>
</gene>
<comment type="caution">
    <text evidence="2">The sequence shown here is derived from an EMBL/GenBank/DDBJ whole genome shotgun (WGS) entry which is preliminary data.</text>
</comment>
<accession>X1CFM2</accession>
<evidence type="ECO:0000313" key="2">
    <source>
        <dbReference type="EMBL" id="GAH06447.1"/>
    </source>
</evidence>
<feature type="compositionally biased region" description="Polar residues" evidence="1">
    <location>
        <begin position="64"/>
        <end position="74"/>
    </location>
</feature>
<name>X1CFM2_9ZZZZ</name>
<proteinExistence type="predicted"/>
<evidence type="ECO:0000256" key="1">
    <source>
        <dbReference type="SAM" id="MobiDB-lite"/>
    </source>
</evidence>
<feature type="region of interest" description="Disordered" evidence="1">
    <location>
        <begin position="1"/>
        <end position="32"/>
    </location>
</feature>
<sequence length="125" mass="14218">MISHIRAWGGVRLHLGGQGASGGADLRRGKQREKVLGDLIEVKKRLVKMGARQERRGRKDKQYRPTTSTTNSFPTKKHKRNNTTGVRGKRKGQRDEEEEEEEGENNTEVWREVLNGCFTGLYSPV</sequence>
<feature type="region of interest" description="Disordered" evidence="1">
    <location>
        <begin position="46"/>
        <end position="109"/>
    </location>
</feature>
<dbReference type="EMBL" id="BART01035956">
    <property type="protein sequence ID" value="GAH06447.1"/>
    <property type="molecule type" value="Genomic_DNA"/>
</dbReference>
<dbReference type="AlphaFoldDB" id="X1CFM2"/>
<organism evidence="2">
    <name type="scientific">marine sediment metagenome</name>
    <dbReference type="NCBI Taxonomy" id="412755"/>
    <lineage>
        <taxon>unclassified sequences</taxon>
        <taxon>metagenomes</taxon>
        <taxon>ecological metagenomes</taxon>
    </lineage>
</organism>
<reference evidence="2" key="1">
    <citation type="journal article" date="2014" name="Front. Microbiol.">
        <title>High frequency of phylogenetically diverse reductive dehalogenase-homologous genes in deep subseafloor sedimentary metagenomes.</title>
        <authorList>
            <person name="Kawai M."/>
            <person name="Futagami T."/>
            <person name="Toyoda A."/>
            <person name="Takaki Y."/>
            <person name="Nishi S."/>
            <person name="Hori S."/>
            <person name="Arai W."/>
            <person name="Tsubouchi T."/>
            <person name="Morono Y."/>
            <person name="Uchiyama I."/>
            <person name="Ito T."/>
            <person name="Fujiyama A."/>
            <person name="Inagaki F."/>
            <person name="Takami H."/>
        </authorList>
    </citation>
    <scope>NUCLEOTIDE SEQUENCE</scope>
    <source>
        <strain evidence="2">Expedition CK06-06</strain>
    </source>
</reference>
<protein>
    <submittedName>
        <fullName evidence="2">Uncharacterized protein</fullName>
    </submittedName>
</protein>
<feature type="compositionally biased region" description="Acidic residues" evidence="1">
    <location>
        <begin position="95"/>
        <end position="105"/>
    </location>
</feature>
<feature type="compositionally biased region" description="Basic residues" evidence="1">
    <location>
        <begin position="75"/>
        <end position="92"/>
    </location>
</feature>
<feature type="non-terminal residue" evidence="2">
    <location>
        <position position="125"/>
    </location>
</feature>